<dbReference type="InterPro" id="IPR035642">
    <property type="entry name" value="MraZ_N"/>
</dbReference>
<proteinExistence type="inferred from homology"/>
<keyword evidence="5 7" id="KW-0238">DNA-binding</keyword>
<dbReference type="SUPFAM" id="SSF89447">
    <property type="entry name" value="AbrB/MazE/MraZ-like"/>
    <property type="match status" value="1"/>
</dbReference>
<dbReference type="GO" id="GO:0009295">
    <property type="term" value="C:nucleoid"/>
    <property type="evidence" value="ECO:0007669"/>
    <property type="project" value="UniProtKB-SubCell"/>
</dbReference>
<reference evidence="9 10" key="1">
    <citation type="journal article" date="2016" name="Nat. Commun.">
        <title>Thousands of microbial genomes shed light on interconnected biogeochemical processes in an aquifer system.</title>
        <authorList>
            <person name="Anantharaman K."/>
            <person name="Brown C.T."/>
            <person name="Hug L.A."/>
            <person name="Sharon I."/>
            <person name="Castelle C.J."/>
            <person name="Probst A.J."/>
            <person name="Thomas B.C."/>
            <person name="Singh A."/>
            <person name="Wilkins M.J."/>
            <person name="Karaoz U."/>
            <person name="Brodie E.L."/>
            <person name="Williams K.H."/>
            <person name="Hubbard S.S."/>
            <person name="Banfield J.F."/>
        </authorList>
    </citation>
    <scope>NUCLEOTIDE SEQUENCE [LARGE SCALE GENOMIC DNA]</scope>
</reference>
<dbReference type="GO" id="GO:0005737">
    <property type="term" value="C:cytoplasm"/>
    <property type="evidence" value="ECO:0007669"/>
    <property type="project" value="UniProtKB-UniRule"/>
</dbReference>
<dbReference type="NCBIfam" id="TIGR00242">
    <property type="entry name" value="division/cell wall cluster transcriptional repressor MraZ"/>
    <property type="match status" value="1"/>
</dbReference>
<organism evidence="9 10">
    <name type="scientific">Candidatus Uhrbacteria bacterium RIFCSPHIGHO2_12_FULL_54_23</name>
    <dbReference type="NCBI Taxonomy" id="1802397"/>
    <lineage>
        <taxon>Bacteria</taxon>
        <taxon>Candidatus Uhriibacteriota</taxon>
    </lineage>
</organism>
<dbReference type="GO" id="GO:2000143">
    <property type="term" value="P:negative regulation of DNA-templated transcription initiation"/>
    <property type="evidence" value="ECO:0007669"/>
    <property type="project" value="TreeGrafter"/>
</dbReference>
<accession>A0A1F7UMY2</accession>
<feature type="domain" description="SpoVT-AbrB" evidence="8">
    <location>
        <begin position="76"/>
        <end position="119"/>
    </location>
</feature>
<comment type="similarity">
    <text evidence="7">Belongs to the MraZ family.</text>
</comment>
<keyword evidence="6 7" id="KW-0804">Transcription</keyword>
<keyword evidence="3" id="KW-0677">Repeat</keyword>
<dbReference type="PROSITE" id="PS51740">
    <property type="entry name" value="SPOVT_ABRB"/>
    <property type="match status" value="2"/>
</dbReference>
<evidence type="ECO:0000256" key="2">
    <source>
        <dbReference type="ARBA" id="ARBA00022490"/>
    </source>
</evidence>
<dbReference type="AlphaFoldDB" id="A0A1F7UMY2"/>
<evidence type="ECO:0000256" key="7">
    <source>
        <dbReference type="HAMAP-Rule" id="MF_01008"/>
    </source>
</evidence>
<evidence type="ECO:0000256" key="1">
    <source>
        <dbReference type="ARBA" id="ARBA00013860"/>
    </source>
</evidence>
<dbReference type="PANTHER" id="PTHR34701">
    <property type="entry name" value="TRANSCRIPTIONAL REGULATOR MRAZ"/>
    <property type="match status" value="1"/>
</dbReference>
<evidence type="ECO:0000313" key="10">
    <source>
        <dbReference type="Proteomes" id="UP000176604"/>
    </source>
</evidence>
<keyword evidence="4 7" id="KW-0805">Transcription regulation</keyword>
<evidence type="ECO:0000256" key="4">
    <source>
        <dbReference type="ARBA" id="ARBA00023015"/>
    </source>
</evidence>
<dbReference type="GO" id="GO:0003700">
    <property type="term" value="F:DNA-binding transcription factor activity"/>
    <property type="evidence" value="ECO:0007669"/>
    <property type="project" value="UniProtKB-UniRule"/>
</dbReference>
<gene>
    <name evidence="7" type="primary">mraZ</name>
    <name evidence="9" type="ORF">A3J43_02710</name>
</gene>
<comment type="subunit">
    <text evidence="7">Forms oligomers.</text>
</comment>
<dbReference type="HAMAP" id="MF_01008">
    <property type="entry name" value="MraZ"/>
    <property type="match status" value="1"/>
</dbReference>
<feature type="domain" description="SpoVT-AbrB" evidence="8">
    <location>
        <begin position="5"/>
        <end position="47"/>
    </location>
</feature>
<keyword evidence="2 7" id="KW-0963">Cytoplasm</keyword>
<dbReference type="InterPro" id="IPR037914">
    <property type="entry name" value="SpoVT-AbrB_sf"/>
</dbReference>
<dbReference type="InterPro" id="IPR035644">
    <property type="entry name" value="MraZ_C"/>
</dbReference>
<dbReference type="InterPro" id="IPR003444">
    <property type="entry name" value="MraZ"/>
</dbReference>
<protein>
    <recommendedName>
        <fullName evidence="1 7">Transcriptional regulator MraZ</fullName>
    </recommendedName>
</protein>
<dbReference type="EMBL" id="MGEF01000004">
    <property type="protein sequence ID" value="OGL79595.1"/>
    <property type="molecule type" value="Genomic_DNA"/>
</dbReference>
<dbReference type="Gene3D" id="3.40.1550.20">
    <property type="entry name" value="Transcriptional regulator MraZ domain"/>
    <property type="match status" value="1"/>
</dbReference>
<dbReference type="InterPro" id="IPR020603">
    <property type="entry name" value="MraZ_dom"/>
</dbReference>
<evidence type="ECO:0000256" key="5">
    <source>
        <dbReference type="ARBA" id="ARBA00023125"/>
    </source>
</evidence>
<evidence type="ECO:0000259" key="8">
    <source>
        <dbReference type="PROSITE" id="PS51740"/>
    </source>
</evidence>
<dbReference type="InterPro" id="IPR038619">
    <property type="entry name" value="MraZ_sf"/>
</dbReference>
<evidence type="ECO:0000313" key="9">
    <source>
        <dbReference type="EMBL" id="OGL79595.1"/>
    </source>
</evidence>
<comment type="subcellular location">
    <subcellularLocation>
        <location evidence="7">Cytoplasm</location>
        <location evidence="7">Nucleoid</location>
    </subcellularLocation>
</comment>
<comment type="caution">
    <text evidence="9">The sequence shown here is derived from an EMBL/GenBank/DDBJ whole genome shotgun (WGS) entry which is preliminary data.</text>
</comment>
<dbReference type="InterPro" id="IPR007159">
    <property type="entry name" value="SpoVT-AbrB_dom"/>
</dbReference>
<dbReference type="CDD" id="cd16320">
    <property type="entry name" value="MraZ_N"/>
    <property type="match status" value="1"/>
</dbReference>
<dbReference type="PANTHER" id="PTHR34701:SF1">
    <property type="entry name" value="TRANSCRIPTIONAL REGULATOR MRAZ"/>
    <property type="match status" value="1"/>
</dbReference>
<dbReference type="Pfam" id="PF02381">
    <property type="entry name" value="MraZ"/>
    <property type="match status" value="2"/>
</dbReference>
<dbReference type="CDD" id="cd16321">
    <property type="entry name" value="MraZ_C"/>
    <property type="match status" value="1"/>
</dbReference>
<dbReference type="GO" id="GO:0000976">
    <property type="term" value="F:transcription cis-regulatory region binding"/>
    <property type="evidence" value="ECO:0007669"/>
    <property type="project" value="TreeGrafter"/>
</dbReference>
<dbReference type="Proteomes" id="UP000176604">
    <property type="component" value="Unassembled WGS sequence"/>
</dbReference>
<dbReference type="GO" id="GO:0051301">
    <property type="term" value="P:cell division"/>
    <property type="evidence" value="ECO:0007669"/>
    <property type="project" value="UniProtKB-KW"/>
</dbReference>
<keyword evidence="9" id="KW-0132">Cell division</keyword>
<dbReference type="STRING" id="1802397.A3J43_02710"/>
<evidence type="ECO:0000256" key="6">
    <source>
        <dbReference type="ARBA" id="ARBA00023163"/>
    </source>
</evidence>
<evidence type="ECO:0000256" key="3">
    <source>
        <dbReference type="ARBA" id="ARBA00022737"/>
    </source>
</evidence>
<name>A0A1F7UMY2_9BACT</name>
<sequence length="143" mass="16015">MFTGEYRHTVDAKKRLAIPAKFRADLGKKAVVTRGLDQCLFVFSQEEWAKLAEKLGSLPFSQSDARSFVRIMLSGAMEVEFDRLGRILLPDYLKAYAAIGRSVVVTGVFNRLEVWDEQIWGAYKEKAEKNVGDLAEKLGGLGI</sequence>
<keyword evidence="9" id="KW-0131">Cell cycle</keyword>